<dbReference type="PANTHER" id="PTHR43814:SF1">
    <property type="entry name" value="ARGININOSUCCINATE LYASE"/>
    <property type="match status" value="1"/>
</dbReference>
<proteinExistence type="inferred from homology"/>
<dbReference type="EMBL" id="CP159373">
    <property type="protein sequence ID" value="XCN74841.1"/>
    <property type="molecule type" value="Genomic_DNA"/>
</dbReference>
<evidence type="ECO:0000256" key="6">
    <source>
        <dbReference type="ARBA" id="ARBA00023239"/>
    </source>
</evidence>
<protein>
    <recommendedName>
        <fullName evidence="3 7">Argininosuccinate lyase</fullName>
        <shortName evidence="7">ASAL</shortName>
        <ecNumber evidence="3 7">4.3.2.1</ecNumber>
    </recommendedName>
    <alternativeName>
        <fullName evidence="7">Arginosuccinase</fullName>
    </alternativeName>
</protein>
<dbReference type="PRINTS" id="PR00145">
    <property type="entry name" value="ARGSUCLYASE"/>
</dbReference>
<dbReference type="EC" id="4.3.2.1" evidence="3 7"/>
<feature type="domain" description="Argininosuccinate lyase C-terminal" evidence="9">
    <location>
        <begin position="375"/>
        <end position="443"/>
    </location>
</feature>
<comment type="pathway">
    <text evidence="2 7">Amino-acid biosynthesis; L-arginine biosynthesis; L-arginine from L-ornithine and carbamoyl phosphate: step 3/3.</text>
</comment>
<dbReference type="FunFam" id="1.20.200.10:FF:000015">
    <property type="entry name" value="argininosuccinate lyase isoform X2"/>
    <property type="match status" value="1"/>
</dbReference>
<evidence type="ECO:0000259" key="9">
    <source>
        <dbReference type="Pfam" id="PF14698"/>
    </source>
</evidence>
<name>A0AAU8M169_9BACT</name>
<sequence length="470" mass="52519">MTTDTTTQTETSGKLWGGRFAEQTAASVEAFTESISYDWRLYRHDIMGSKAHARMLAKQGLISDEERDAIIAGLSEIEQEISEGRFTFREELEDIHMNIEKALTDKIGAAGEKLHTARSRNDQVALDIRLYLRDEGGTLDQLLTEVQKGFTRLARINLGAVMPGYTHLQRAQPVLLSHHLLAYMEMFGRDRERIADCMKRINIMPLGSAALAGTGLPIDREFVAQELGFPAVTANSMDTTADRDFAMELLFCLTTIQLHLSRMAEEFVLWASKEFDFIRIGDKYCTGSSIMPQKKNPDIPELIRGKAGRVTGSLVSLLMTVKGLPLTYNRDLQEDKEPLFDALDTVKASLSITAELLANSSFDTERMKAATYGGFMTATDIADYLVRKYMPFRQAHGVVGRIVALCQERDIELIELRLDELQEFSDLIEEDIFDVLSVEGSVNSRVSIGGTSQLRVAEALERAEQQLGIV</sequence>
<keyword evidence="7" id="KW-0963">Cytoplasm</keyword>
<dbReference type="GO" id="GO:0004056">
    <property type="term" value="F:argininosuccinate lyase activity"/>
    <property type="evidence" value="ECO:0007669"/>
    <property type="project" value="UniProtKB-UniRule"/>
</dbReference>
<dbReference type="InterPro" id="IPR024083">
    <property type="entry name" value="Fumarase/histidase_N"/>
</dbReference>
<evidence type="ECO:0000256" key="7">
    <source>
        <dbReference type="HAMAP-Rule" id="MF_00006"/>
    </source>
</evidence>
<dbReference type="InterPro" id="IPR000362">
    <property type="entry name" value="Fumarate_lyase_fam"/>
</dbReference>
<dbReference type="Gene3D" id="1.10.40.30">
    <property type="entry name" value="Fumarase/aspartase (C-terminal domain)"/>
    <property type="match status" value="1"/>
</dbReference>
<accession>A0AAU8M169</accession>
<comment type="catalytic activity">
    <reaction evidence="1 7">
        <text>2-(N(omega)-L-arginino)succinate = fumarate + L-arginine</text>
        <dbReference type="Rhea" id="RHEA:24020"/>
        <dbReference type="ChEBI" id="CHEBI:29806"/>
        <dbReference type="ChEBI" id="CHEBI:32682"/>
        <dbReference type="ChEBI" id="CHEBI:57472"/>
        <dbReference type="EC" id="4.3.2.1"/>
    </reaction>
</comment>
<comment type="similarity">
    <text evidence="7">Belongs to the lyase 1 family. Argininosuccinate lyase subfamily.</text>
</comment>
<dbReference type="InterPro" id="IPR022761">
    <property type="entry name" value="Fumarate_lyase_N"/>
</dbReference>
<evidence type="ECO:0000256" key="5">
    <source>
        <dbReference type="ARBA" id="ARBA00022605"/>
    </source>
</evidence>
<evidence type="ECO:0000259" key="8">
    <source>
        <dbReference type="Pfam" id="PF00206"/>
    </source>
</evidence>
<keyword evidence="6 7" id="KW-0456">Lyase</keyword>
<dbReference type="AlphaFoldDB" id="A0AAU8M169"/>
<keyword evidence="4 7" id="KW-0055">Arginine biosynthesis</keyword>
<evidence type="ECO:0000256" key="2">
    <source>
        <dbReference type="ARBA" id="ARBA00004941"/>
    </source>
</evidence>
<dbReference type="InterPro" id="IPR009049">
    <property type="entry name" value="Argininosuccinate_lyase"/>
</dbReference>
<reference evidence="10" key="1">
    <citation type="journal article" date="2024" name="Syst. Appl. Microbiol.">
        <title>First single-strain enrichments of Electrothrix cable bacteria, description of E. aestuarii sp. nov. and E. rattekaaiensis sp. nov., and proposal of a cable bacteria taxonomy following the rules of the SeqCode.</title>
        <authorList>
            <person name="Plum-Jensen L.E."/>
            <person name="Schramm A."/>
            <person name="Marshall I.P.G."/>
        </authorList>
    </citation>
    <scope>NUCLEOTIDE SEQUENCE</scope>
    <source>
        <strain evidence="10">Rat1</strain>
    </source>
</reference>
<dbReference type="PROSITE" id="PS00163">
    <property type="entry name" value="FUMARATE_LYASES"/>
    <property type="match status" value="1"/>
</dbReference>
<dbReference type="InterPro" id="IPR008948">
    <property type="entry name" value="L-Aspartase-like"/>
</dbReference>
<evidence type="ECO:0000256" key="4">
    <source>
        <dbReference type="ARBA" id="ARBA00022571"/>
    </source>
</evidence>
<dbReference type="SUPFAM" id="SSF48557">
    <property type="entry name" value="L-aspartase-like"/>
    <property type="match status" value="1"/>
</dbReference>
<dbReference type="InterPro" id="IPR020557">
    <property type="entry name" value="Fumarate_lyase_CS"/>
</dbReference>
<dbReference type="Gene3D" id="1.10.275.10">
    <property type="entry name" value="Fumarase/aspartase (N-terminal domain)"/>
    <property type="match status" value="1"/>
</dbReference>
<dbReference type="Pfam" id="PF14698">
    <property type="entry name" value="ASL_C2"/>
    <property type="match status" value="1"/>
</dbReference>
<keyword evidence="5 7" id="KW-0028">Amino-acid biosynthesis</keyword>
<organism evidence="10">
    <name type="scientific">Candidatus Electrothrix aestuarii</name>
    <dbReference type="NCBI Taxonomy" id="3062594"/>
    <lineage>
        <taxon>Bacteria</taxon>
        <taxon>Pseudomonadati</taxon>
        <taxon>Thermodesulfobacteriota</taxon>
        <taxon>Desulfobulbia</taxon>
        <taxon>Desulfobulbales</taxon>
        <taxon>Desulfobulbaceae</taxon>
        <taxon>Candidatus Electrothrix</taxon>
    </lineage>
</organism>
<dbReference type="GO" id="GO:0042450">
    <property type="term" value="P:L-arginine biosynthetic process via ornithine"/>
    <property type="evidence" value="ECO:0007669"/>
    <property type="project" value="UniProtKB-UniRule"/>
</dbReference>
<dbReference type="PRINTS" id="PR00149">
    <property type="entry name" value="FUMRATELYASE"/>
</dbReference>
<dbReference type="GO" id="GO:0005829">
    <property type="term" value="C:cytosol"/>
    <property type="evidence" value="ECO:0007669"/>
    <property type="project" value="TreeGrafter"/>
</dbReference>
<evidence type="ECO:0000256" key="1">
    <source>
        <dbReference type="ARBA" id="ARBA00000985"/>
    </source>
</evidence>
<comment type="subcellular location">
    <subcellularLocation>
        <location evidence="7">Cytoplasm</location>
    </subcellularLocation>
</comment>
<dbReference type="PANTHER" id="PTHR43814">
    <property type="entry name" value="ARGININOSUCCINATE LYASE"/>
    <property type="match status" value="1"/>
</dbReference>
<dbReference type="KEGG" id="eaj:Q3M24_08895"/>
<dbReference type="CDD" id="cd01359">
    <property type="entry name" value="Argininosuccinate_lyase"/>
    <property type="match status" value="1"/>
</dbReference>
<dbReference type="NCBIfam" id="TIGR00838">
    <property type="entry name" value="argH"/>
    <property type="match status" value="1"/>
</dbReference>
<dbReference type="Pfam" id="PF00206">
    <property type="entry name" value="Lyase_1"/>
    <property type="match status" value="1"/>
</dbReference>
<reference evidence="10" key="2">
    <citation type="submission" date="2024-06" db="EMBL/GenBank/DDBJ databases">
        <authorList>
            <person name="Plum-Jensen L.E."/>
            <person name="Schramm A."/>
            <person name="Marshall I.P.G."/>
        </authorList>
    </citation>
    <scope>NUCLEOTIDE SEQUENCE</scope>
    <source>
        <strain evidence="10">Rat1</strain>
    </source>
</reference>
<dbReference type="Gene3D" id="1.20.200.10">
    <property type="entry name" value="Fumarase/aspartase (Central domain)"/>
    <property type="match status" value="1"/>
</dbReference>
<dbReference type="InterPro" id="IPR029419">
    <property type="entry name" value="Arg_succ_lyase_C"/>
</dbReference>
<feature type="domain" description="Fumarate lyase N-terminal" evidence="8">
    <location>
        <begin position="18"/>
        <end position="312"/>
    </location>
</feature>
<dbReference type="FunFam" id="1.10.40.30:FF:000001">
    <property type="entry name" value="Argininosuccinate lyase"/>
    <property type="match status" value="1"/>
</dbReference>
<dbReference type="FunFam" id="1.10.275.10:FF:000002">
    <property type="entry name" value="Argininosuccinate lyase"/>
    <property type="match status" value="1"/>
</dbReference>
<evidence type="ECO:0000313" key="10">
    <source>
        <dbReference type="EMBL" id="XCN74841.1"/>
    </source>
</evidence>
<evidence type="ECO:0000256" key="3">
    <source>
        <dbReference type="ARBA" id="ARBA00012338"/>
    </source>
</evidence>
<dbReference type="HAMAP" id="MF_00006">
    <property type="entry name" value="Arg_succ_lyase"/>
    <property type="match status" value="1"/>
</dbReference>
<gene>
    <name evidence="7 10" type="primary">argH</name>
    <name evidence="10" type="ORF">Q3M24_08895</name>
</gene>